<reference evidence="1 2" key="1">
    <citation type="journal article" date="2018" name="Evol. Lett.">
        <title>Horizontal gene cluster transfer increased hallucinogenic mushroom diversity.</title>
        <authorList>
            <person name="Reynolds H.T."/>
            <person name="Vijayakumar V."/>
            <person name="Gluck-Thaler E."/>
            <person name="Korotkin H.B."/>
            <person name="Matheny P.B."/>
            <person name="Slot J.C."/>
        </authorList>
    </citation>
    <scope>NUCLEOTIDE SEQUENCE [LARGE SCALE GENOMIC DNA]</scope>
    <source>
        <strain evidence="1 2">2631</strain>
    </source>
</reference>
<keyword evidence="2" id="KW-1185">Reference proteome</keyword>
<dbReference type="InParanoid" id="A0A409XSB9"/>
<evidence type="ECO:0000313" key="2">
    <source>
        <dbReference type="Proteomes" id="UP000283269"/>
    </source>
</evidence>
<evidence type="ECO:0000313" key="1">
    <source>
        <dbReference type="EMBL" id="PPQ93610.1"/>
    </source>
</evidence>
<protein>
    <submittedName>
        <fullName evidence="1">Uncharacterized protein</fullName>
    </submittedName>
</protein>
<accession>A0A409XSB9</accession>
<gene>
    <name evidence="1" type="ORF">CVT25_001014</name>
</gene>
<sequence>MTYAVGGVDCRRIAASISHPDTRRLHSRHAQSGASTIAVSLQAEPSAHADLAELIASASRSGASTIAVSLQAEPSAHADLAELIASASRVRQ</sequence>
<comment type="caution">
    <text evidence="1">The sequence shown here is derived from an EMBL/GenBank/DDBJ whole genome shotgun (WGS) entry which is preliminary data.</text>
</comment>
<dbReference type="EMBL" id="NHYD01000678">
    <property type="protein sequence ID" value="PPQ93610.1"/>
    <property type="molecule type" value="Genomic_DNA"/>
</dbReference>
<organism evidence="1 2">
    <name type="scientific">Psilocybe cyanescens</name>
    <dbReference type="NCBI Taxonomy" id="93625"/>
    <lineage>
        <taxon>Eukaryota</taxon>
        <taxon>Fungi</taxon>
        <taxon>Dikarya</taxon>
        <taxon>Basidiomycota</taxon>
        <taxon>Agaricomycotina</taxon>
        <taxon>Agaricomycetes</taxon>
        <taxon>Agaricomycetidae</taxon>
        <taxon>Agaricales</taxon>
        <taxon>Agaricineae</taxon>
        <taxon>Strophariaceae</taxon>
        <taxon>Psilocybe</taxon>
    </lineage>
</organism>
<dbReference type="AlphaFoldDB" id="A0A409XSB9"/>
<dbReference type="Proteomes" id="UP000283269">
    <property type="component" value="Unassembled WGS sequence"/>
</dbReference>
<name>A0A409XSB9_PSICY</name>
<proteinExistence type="predicted"/>